<dbReference type="EMBL" id="FQVL01000005">
    <property type="protein sequence ID" value="SHE94501.1"/>
    <property type="molecule type" value="Genomic_DNA"/>
</dbReference>
<organism evidence="3 4">
    <name type="scientific">Seinonella peptonophila</name>
    <dbReference type="NCBI Taxonomy" id="112248"/>
    <lineage>
        <taxon>Bacteria</taxon>
        <taxon>Bacillati</taxon>
        <taxon>Bacillota</taxon>
        <taxon>Bacilli</taxon>
        <taxon>Bacillales</taxon>
        <taxon>Thermoactinomycetaceae</taxon>
        <taxon>Seinonella</taxon>
    </lineage>
</organism>
<protein>
    <submittedName>
        <fullName evidence="3">Predicted transport protein</fullName>
    </submittedName>
</protein>
<evidence type="ECO:0000259" key="2">
    <source>
        <dbReference type="Pfam" id="PF18899"/>
    </source>
</evidence>
<feature type="compositionally biased region" description="Polar residues" evidence="1">
    <location>
        <begin position="253"/>
        <end position="266"/>
    </location>
</feature>
<dbReference type="Pfam" id="PF18899">
    <property type="entry name" value="DUF5655"/>
    <property type="match status" value="1"/>
</dbReference>
<feature type="domain" description="DUF5655" evidence="2">
    <location>
        <begin position="286"/>
        <end position="396"/>
    </location>
</feature>
<feature type="compositionally biased region" description="Basic residues" evidence="1">
    <location>
        <begin position="217"/>
        <end position="232"/>
    </location>
</feature>
<dbReference type="Proteomes" id="UP000184476">
    <property type="component" value="Unassembled WGS sequence"/>
</dbReference>
<dbReference type="Gene3D" id="3.40.1350.10">
    <property type="match status" value="1"/>
</dbReference>
<feature type="compositionally biased region" description="Basic and acidic residues" evidence="1">
    <location>
        <begin position="205"/>
        <end position="216"/>
    </location>
</feature>
<evidence type="ECO:0000313" key="4">
    <source>
        <dbReference type="Proteomes" id="UP000184476"/>
    </source>
</evidence>
<reference evidence="3 4" key="1">
    <citation type="submission" date="2016-11" db="EMBL/GenBank/DDBJ databases">
        <authorList>
            <person name="Jaros S."/>
            <person name="Januszkiewicz K."/>
            <person name="Wedrychowicz H."/>
        </authorList>
    </citation>
    <scope>NUCLEOTIDE SEQUENCE [LARGE SCALE GENOMIC DNA]</scope>
    <source>
        <strain evidence="3 4">DSM 44666</strain>
    </source>
</reference>
<feature type="region of interest" description="Disordered" evidence="1">
    <location>
        <begin position="177"/>
        <end position="279"/>
    </location>
</feature>
<evidence type="ECO:0000256" key="1">
    <source>
        <dbReference type="SAM" id="MobiDB-lite"/>
    </source>
</evidence>
<name>A0A1M4XM44_9BACL</name>
<dbReference type="InterPro" id="IPR043714">
    <property type="entry name" value="DUF5655"/>
</dbReference>
<dbReference type="GO" id="GO:0003676">
    <property type="term" value="F:nucleic acid binding"/>
    <property type="evidence" value="ECO:0007669"/>
    <property type="project" value="InterPro"/>
</dbReference>
<gene>
    <name evidence="3" type="ORF">SAMN05444392_10570</name>
</gene>
<dbReference type="AlphaFoldDB" id="A0A1M4XM44"/>
<keyword evidence="4" id="KW-1185">Reference proteome</keyword>
<dbReference type="OrthoDB" id="9798761at2"/>
<dbReference type="InterPro" id="IPR011856">
    <property type="entry name" value="tRNA_endonuc-like_dom_sf"/>
</dbReference>
<dbReference type="STRING" id="112248.SAMN05444392_10570"/>
<dbReference type="RefSeq" id="WP_073154693.1">
    <property type="nucleotide sequence ID" value="NZ_FQVL01000005.1"/>
</dbReference>
<evidence type="ECO:0000313" key="3">
    <source>
        <dbReference type="EMBL" id="SHE94501.1"/>
    </source>
</evidence>
<proteinExistence type="predicted"/>
<sequence>MGNISLFEIEGTKVSKLHGAPARVERTLQMLVENNLETLLGIRFIATEYSTGEIHGGRIDSLGIDGDDCPVIIEYKKATNPNVINQGLYYLNWLMDHKAEFTLLVMQVYGNEIAEKINWTNPQLICLANGFNKFDGHAIQQMNRNIKLYEYNYYDDHILMLNLVHEAIPSSAVAKGKVSIQKDGTPKRRKGKTRNRAINSAESMKNQDVKMDSTESKHRKATKNQSNNRRKAPTGNSQVNVAQTDRKRKSVRGRSTVTGKQIQSTIKGKAKLHSEQISRSKTGDNITKLSDESTALYKSLKQFLMSLGDDVQMKVLKNYIAFKRNKNNFVCVVQTKSQKIKLYLKADLNKIRLKKGFSRDVREKGHWGTGDLELSILNDADFEKAKSFIMTSYQSNDN</sequence>
<feature type="compositionally biased region" description="Polar residues" evidence="1">
    <location>
        <begin position="234"/>
        <end position="243"/>
    </location>
</feature>
<accession>A0A1M4XM44</accession>